<organism evidence="1 2">
    <name type="scientific">Fodinicola feengrottensis</name>
    <dbReference type="NCBI Taxonomy" id="435914"/>
    <lineage>
        <taxon>Bacteria</taxon>
        <taxon>Bacillati</taxon>
        <taxon>Actinomycetota</taxon>
        <taxon>Actinomycetes</taxon>
        <taxon>Mycobacteriales</taxon>
        <taxon>Fodinicola</taxon>
    </lineage>
</organism>
<name>A0ABN2INI2_9ACTN</name>
<dbReference type="Proteomes" id="UP001500618">
    <property type="component" value="Unassembled WGS sequence"/>
</dbReference>
<sequence>MQLYEHRLDGPLSVRGMRAMFAVAITRPISERARAELFDRWCTGLQRQAAARRIVWMPASGEAYTAAEVPTTRVEAVLLRILEQSPVLPPSPRQPADAQTR</sequence>
<evidence type="ECO:0000313" key="2">
    <source>
        <dbReference type="Proteomes" id="UP001500618"/>
    </source>
</evidence>
<dbReference type="EMBL" id="BAAANY010000032">
    <property type="protein sequence ID" value="GAA1708593.1"/>
    <property type="molecule type" value="Genomic_DNA"/>
</dbReference>
<proteinExistence type="predicted"/>
<comment type="caution">
    <text evidence="1">The sequence shown here is derived from an EMBL/GenBank/DDBJ whole genome shotgun (WGS) entry which is preliminary data.</text>
</comment>
<accession>A0ABN2INI2</accession>
<evidence type="ECO:0000313" key="1">
    <source>
        <dbReference type="EMBL" id="GAA1708593.1"/>
    </source>
</evidence>
<protein>
    <submittedName>
        <fullName evidence="1">Uncharacterized protein</fullName>
    </submittedName>
</protein>
<reference evidence="1 2" key="1">
    <citation type="journal article" date="2019" name="Int. J. Syst. Evol. Microbiol.">
        <title>The Global Catalogue of Microorganisms (GCM) 10K type strain sequencing project: providing services to taxonomists for standard genome sequencing and annotation.</title>
        <authorList>
            <consortium name="The Broad Institute Genomics Platform"/>
            <consortium name="The Broad Institute Genome Sequencing Center for Infectious Disease"/>
            <person name="Wu L."/>
            <person name="Ma J."/>
        </authorList>
    </citation>
    <scope>NUCLEOTIDE SEQUENCE [LARGE SCALE GENOMIC DNA]</scope>
    <source>
        <strain evidence="1 2">JCM 14718</strain>
    </source>
</reference>
<gene>
    <name evidence="1" type="ORF">GCM10009765_67660</name>
</gene>
<dbReference type="RefSeq" id="WP_163572412.1">
    <property type="nucleotide sequence ID" value="NZ_WOTO01000053.1"/>
</dbReference>
<keyword evidence="2" id="KW-1185">Reference proteome</keyword>